<dbReference type="EMBL" id="AP023343">
    <property type="protein sequence ID" value="BCI89413.1"/>
    <property type="molecule type" value="Genomic_DNA"/>
</dbReference>
<sequence>MSVIAVCVFVVAYALIASERINKTLVALAGAAIVVALPVINSEDVFYSHETGIDWDVIFCCWG</sequence>
<keyword evidence="1" id="KW-0812">Transmembrane</keyword>
<keyword evidence="1" id="KW-0472">Membrane</keyword>
<evidence type="ECO:0000313" key="3">
    <source>
        <dbReference type="Proteomes" id="UP000516380"/>
    </source>
</evidence>
<gene>
    <name evidence="2" type="ORF">NIIDMKKI_46190</name>
</gene>
<evidence type="ECO:0000313" key="2">
    <source>
        <dbReference type="EMBL" id="BCI89413.1"/>
    </source>
</evidence>
<organism evidence="2 3">
    <name type="scientific">Mycobacterium kansasii</name>
    <dbReference type="NCBI Taxonomy" id="1768"/>
    <lineage>
        <taxon>Bacteria</taxon>
        <taxon>Bacillati</taxon>
        <taxon>Actinomycetota</taxon>
        <taxon>Actinomycetes</taxon>
        <taxon>Mycobacteriales</taxon>
        <taxon>Mycobacteriaceae</taxon>
        <taxon>Mycobacterium</taxon>
    </lineage>
</organism>
<reference evidence="2 3" key="1">
    <citation type="submission" date="2020-07" db="EMBL/GenBank/DDBJ databases">
        <title>Mycobacterium kansasii (former subtype) with zoonotic potential isolated from diseased indoor pet cat, Japan.</title>
        <authorList>
            <person name="Fukano H."/>
            <person name="Terazono T."/>
            <person name="Hoshino Y."/>
        </authorList>
    </citation>
    <scope>NUCLEOTIDE SEQUENCE [LARGE SCALE GENOMIC DNA]</scope>
    <source>
        <strain evidence="2 3">Kuro-I</strain>
    </source>
</reference>
<keyword evidence="3" id="KW-1185">Reference proteome</keyword>
<accession>A0A7G1IGX0</accession>
<evidence type="ECO:0000256" key="1">
    <source>
        <dbReference type="SAM" id="Phobius"/>
    </source>
</evidence>
<proteinExistence type="predicted"/>
<dbReference type="AlphaFoldDB" id="A0A7G1IGX0"/>
<feature type="transmembrane region" description="Helical" evidence="1">
    <location>
        <begin position="24"/>
        <end position="40"/>
    </location>
</feature>
<name>A0A7G1IGX0_MYCKA</name>
<protein>
    <submittedName>
        <fullName evidence="2">Uncharacterized protein</fullName>
    </submittedName>
</protein>
<dbReference type="Proteomes" id="UP000516380">
    <property type="component" value="Chromosome"/>
</dbReference>
<keyword evidence="1" id="KW-1133">Transmembrane helix</keyword>